<dbReference type="CDD" id="cd16514">
    <property type="entry name" value="RING-HC_LONFs_rpt2"/>
    <property type="match status" value="1"/>
</dbReference>
<dbReference type="PROSITE" id="PS50089">
    <property type="entry name" value="ZF_RING_2"/>
    <property type="match status" value="2"/>
</dbReference>
<sequence>MTAAALTSLIPTPAVNTISTGTGLDASRDARAIVRLLQCPVCSRPLQRPITLPCGNSMCQSCLPQFYQRQHISYPNTPDRQRGFLCPFDQCVLEHAEGDFSVDITMKRVLNIVDAELRRFMPFQMETASVSLPGGRLAATYTYAECGSLPYDMDLNYRSASGEDLSQMDRAILNHLKDKIKSELQCLVCYGLYLDPVTTVCGHTFCRKCLERVLDHSQMCPMCRKAQHVSTPFLQFQPSNQLLTDLLVGLFPDELAQRTTIGSLEDKVGALDLDLPTPLFVCTLSFPKMPTFLHIFEPRYRLMIRRAWLGDRRFGMVLPNRTGEPQGALGDCSFLQYGTLLEIKSYRLLPDGRSWIETIGISRFRVKRWGYRDDYIVSDVEVVDDLPYSEEETMEAMETSLDPMYPPSYYQALTQLATLQLFQRVQSWVQRMQLQAAPWMHQRVINIYGEPPEDAATFPYWLASVLPIAEGEKYRLLSCSNVRERLKIVVGWITKIEDQQL</sequence>
<feature type="domain" description="RING-type" evidence="5">
    <location>
        <begin position="39"/>
        <end position="90"/>
    </location>
</feature>
<dbReference type="InterPro" id="IPR003111">
    <property type="entry name" value="Lon_prtase_N"/>
</dbReference>
<evidence type="ECO:0000256" key="1">
    <source>
        <dbReference type="ARBA" id="ARBA00022723"/>
    </source>
</evidence>
<organism evidence="7 8">
    <name type="scientific">Terfezia boudieri ATCC MYA-4762</name>
    <dbReference type="NCBI Taxonomy" id="1051890"/>
    <lineage>
        <taxon>Eukaryota</taxon>
        <taxon>Fungi</taxon>
        <taxon>Dikarya</taxon>
        <taxon>Ascomycota</taxon>
        <taxon>Pezizomycotina</taxon>
        <taxon>Pezizomycetes</taxon>
        <taxon>Pezizales</taxon>
        <taxon>Pezizaceae</taxon>
        <taxon>Terfezia</taxon>
    </lineage>
</organism>
<dbReference type="PANTHER" id="PTHR23327:SF42">
    <property type="entry name" value="LON PEPTIDASE N-TERMINAL DOMAIN AND RING FINGER PROTEIN C14F5.10C"/>
    <property type="match status" value="1"/>
</dbReference>
<dbReference type="EMBL" id="ML121568">
    <property type="protein sequence ID" value="RPB20738.1"/>
    <property type="molecule type" value="Genomic_DNA"/>
</dbReference>
<evidence type="ECO:0000259" key="6">
    <source>
        <dbReference type="PROSITE" id="PS51787"/>
    </source>
</evidence>
<dbReference type="PROSITE" id="PS51787">
    <property type="entry name" value="LON_N"/>
    <property type="match status" value="1"/>
</dbReference>
<dbReference type="InterPro" id="IPR027370">
    <property type="entry name" value="Znf-RING_euk"/>
</dbReference>
<keyword evidence="8" id="KW-1185">Reference proteome</keyword>
<gene>
    <name evidence="7" type="ORF">L211DRAFT_791699</name>
</gene>
<dbReference type="SMART" id="SM00464">
    <property type="entry name" value="LON"/>
    <property type="match status" value="1"/>
</dbReference>
<dbReference type="InterPro" id="IPR046336">
    <property type="entry name" value="Lon_prtase_N_sf"/>
</dbReference>
<keyword evidence="2 4" id="KW-0863">Zinc-finger</keyword>
<dbReference type="SMART" id="SM00184">
    <property type="entry name" value="RING"/>
    <property type="match status" value="2"/>
</dbReference>
<evidence type="ECO:0000259" key="5">
    <source>
        <dbReference type="PROSITE" id="PS50089"/>
    </source>
</evidence>
<dbReference type="AlphaFoldDB" id="A0A3N4LGB5"/>
<dbReference type="GO" id="GO:0061630">
    <property type="term" value="F:ubiquitin protein ligase activity"/>
    <property type="evidence" value="ECO:0007669"/>
    <property type="project" value="TreeGrafter"/>
</dbReference>
<keyword evidence="1" id="KW-0479">Metal-binding</keyword>
<dbReference type="PANTHER" id="PTHR23327">
    <property type="entry name" value="RING FINGER PROTEIN 127"/>
    <property type="match status" value="1"/>
</dbReference>
<evidence type="ECO:0000313" key="7">
    <source>
        <dbReference type="EMBL" id="RPB20738.1"/>
    </source>
</evidence>
<dbReference type="Pfam" id="PF13445">
    <property type="entry name" value="zf-RING_UBOX"/>
    <property type="match status" value="1"/>
</dbReference>
<dbReference type="Gene3D" id="3.30.40.10">
    <property type="entry name" value="Zinc/RING finger domain, C3HC4 (zinc finger)"/>
    <property type="match status" value="2"/>
</dbReference>
<accession>A0A3N4LGB5</accession>
<feature type="domain" description="RING-type" evidence="5">
    <location>
        <begin position="186"/>
        <end position="224"/>
    </location>
</feature>
<feature type="domain" description="Lon N-terminal" evidence="6">
    <location>
        <begin position="268"/>
        <end position="497"/>
    </location>
</feature>
<dbReference type="PROSITE" id="PS00518">
    <property type="entry name" value="ZF_RING_1"/>
    <property type="match status" value="1"/>
</dbReference>
<evidence type="ECO:0000256" key="2">
    <source>
        <dbReference type="ARBA" id="ARBA00022771"/>
    </source>
</evidence>
<dbReference type="GO" id="GO:0008270">
    <property type="term" value="F:zinc ion binding"/>
    <property type="evidence" value="ECO:0007669"/>
    <property type="project" value="UniProtKB-KW"/>
</dbReference>
<dbReference type="Pfam" id="PF13923">
    <property type="entry name" value="zf-C3HC4_2"/>
    <property type="match status" value="1"/>
</dbReference>
<dbReference type="InterPro" id="IPR015947">
    <property type="entry name" value="PUA-like_sf"/>
</dbReference>
<dbReference type="Gene3D" id="2.30.130.40">
    <property type="entry name" value="LON domain-like"/>
    <property type="match status" value="1"/>
</dbReference>
<dbReference type="Pfam" id="PF02190">
    <property type="entry name" value="LON_substr_bdg"/>
    <property type="match status" value="1"/>
</dbReference>
<evidence type="ECO:0000313" key="8">
    <source>
        <dbReference type="Proteomes" id="UP000267821"/>
    </source>
</evidence>
<dbReference type="SUPFAM" id="SSF57850">
    <property type="entry name" value="RING/U-box"/>
    <property type="match status" value="2"/>
</dbReference>
<reference evidence="7 8" key="1">
    <citation type="journal article" date="2018" name="Nat. Ecol. Evol.">
        <title>Pezizomycetes genomes reveal the molecular basis of ectomycorrhizal truffle lifestyle.</title>
        <authorList>
            <person name="Murat C."/>
            <person name="Payen T."/>
            <person name="Noel B."/>
            <person name="Kuo A."/>
            <person name="Morin E."/>
            <person name="Chen J."/>
            <person name="Kohler A."/>
            <person name="Krizsan K."/>
            <person name="Balestrini R."/>
            <person name="Da Silva C."/>
            <person name="Montanini B."/>
            <person name="Hainaut M."/>
            <person name="Levati E."/>
            <person name="Barry K.W."/>
            <person name="Belfiori B."/>
            <person name="Cichocki N."/>
            <person name="Clum A."/>
            <person name="Dockter R.B."/>
            <person name="Fauchery L."/>
            <person name="Guy J."/>
            <person name="Iotti M."/>
            <person name="Le Tacon F."/>
            <person name="Lindquist E.A."/>
            <person name="Lipzen A."/>
            <person name="Malagnac F."/>
            <person name="Mello A."/>
            <person name="Molinier V."/>
            <person name="Miyauchi S."/>
            <person name="Poulain J."/>
            <person name="Riccioni C."/>
            <person name="Rubini A."/>
            <person name="Sitrit Y."/>
            <person name="Splivallo R."/>
            <person name="Traeger S."/>
            <person name="Wang M."/>
            <person name="Zifcakova L."/>
            <person name="Wipf D."/>
            <person name="Zambonelli A."/>
            <person name="Paolocci F."/>
            <person name="Nowrousian M."/>
            <person name="Ottonello S."/>
            <person name="Baldrian P."/>
            <person name="Spatafora J.W."/>
            <person name="Henrissat B."/>
            <person name="Nagy L.G."/>
            <person name="Aury J.M."/>
            <person name="Wincker P."/>
            <person name="Grigoriev I.V."/>
            <person name="Bonfante P."/>
            <person name="Martin F.M."/>
        </authorList>
    </citation>
    <scope>NUCLEOTIDE SEQUENCE [LARGE SCALE GENOMIC DNA]</scope>
    <source>
        <strain evidence="7 8">ATCC MYA-4762</strain>
    </source>
</reference>
<dbReference type="Gene3D" id="1.20.58.1480">
    <property type="match status" value="1"/>
</dbReference>
<keyword evidence="3" id="KW-0862">Zinc</keyword>
<evidence type="ECO:0000256" key="3">
    <source>
        <dbReference type="ARBA" id="ARBA00022833"/>
    </source>
</evidence>
<dbReference type="SUPFAM" id="SSF88697">
    <property type="entry name" value="PUA domain-like"/>
    <property type="match status" value="1"/>
</dbReference>
<evidence type="ECO:0000256" key="4">
    <source>
        <dbReference type="PROSITE-ProRule" id="PRU00175"/>
    </source>
</evidence>
<evidence type="ECO:0008006" key="9">
    <source>
        <dbReference type="Google" id="ProtNLM"/>
    </source>
</evidence>
<dbReference type="STRING" id="1051890.A0A3N4LGB5"/>
<dbReference type="Proteomes" id="UP000267821">
    <property type="component" value="Unassembled WGS sequence"/>
</dbReference>
<dbReference type="InterPro" id="IPR001841">
    <property type="entry name" value="Znf_RING"/>
</dbReference>
<proteinExistence type="predicted"/>
<name>A0A3N4LGB5_9PEZI</name>
<dbReference type="OrthoDB" id="264917at2759"/>
<dbReference type="InterPro" id="IPR017907">
    <property type="entry name" value="Znf_RING_CS"/>
</dbReference>
<dbReference type="InterPro" id="IPR013083">
    <property type="entry name" value="Znf_RING/FYVE/PHD"/>
</dbReference>
<protein>
    <recommendedName>
        <fullName evidence="9">ATP-dependent protease</fullName>
    </recommendedName>
</protein>
<dbReference type="InParanoid" id="A0A3N4LGB5"/>